<name>A0AAU9E454_9FIRM</name>
<gene>
    <name evidence="1" type="ORF">HLPR_15140</name>
</gene>
<accession>A0AAU9E454</accession>
<reference evidence="1 2" key="1">
    <citation type="submission" date="2023-08" db="EMBL/GenBank/DDBJ databases">
        <title>Helicovermis profunda gen. nov., sp. nov., a novel mesophilic, fermentative bacterium within the Bacillota from a deep-sea hydrothermal vent chimney.</title>
        <authorList>
            <person name="Miyazaki U."/>
            <person name="Mizutani D."/>
            <person name="Hashimoto Y."/>
            <person name="Tame A."/>
            <person name="Sawayama S."/>
            <person name="Miyazaki J."/>
            <person name="Takai K."/>
            <person name="Nakagawa S."/>
        </authorList>
    </citation>
    <scope>NUCLEOTIDE SEQUENCE [LARGE SCALE GENOMIC DNA]</scope>
    <source>
        <strain evidence="1 2">S502</strain>
    </source>
</reference>
<dbReference type="Gene3D" id="3.20.20.100">
    <property type="entry name" value="NADP-dependent oxidoreductase domain"/>
    <property type="match status" value="1"/>
</dbReference>
<keyword evidence="2" id="KW-1185">Reference proteome</keyword>
<protein>
    <recommendedName>
        <fullName evidence="3">NADP-dependent oxidoreductase domain-containing protein</fullName>
    </recommendedName>
</protein>
<proteinExistence type="predicted"/>
<evidence type="ECO:0008006" key="3">
    <source>
        <dbReference type="Google" id="ProtNLM"/>
    </source>
</evidence>
<dbReference type="AlphaFoldDB" id="A0AAU9E454"/>
<dbReference type="EMBL" id="AP028654">
    <property type="protein sequence ID" value="BEP29183.1"/>
    <property type="molecule type" value="Genomic_DNA"/>
</dbReference>
<dbReference type="InterPro" id="IPR036812">
    <property type="entry name" value="NAD(P)_OxRdtase_dom_sf"/>
</dbReference>
<evidence type="ECO:0000313" key="2">
    <source>
        <dbReference type="Proteomes" id="UP001321786"/>
    </source>
</evidence>
<dbReference type="SUPFAM" id="SSF51430">
    <property type="entry name" value="NAD(P)-linked oxidoreductase"/>
    <property type="match status" value="1"/>
</dbReference>
<dbReference type="Proteomes" id="UP001321786">
    <property type="component" value="Chromosome"/>
</dbReference>
<organism evidence="1 2">
    <name type="scientific">Helicovermis profundi</name>
    <dbReference type="NCBI Taxonomy" id="3065157"/>
    <lineage>
        <taxon>Bacteria</taxon>
        <taxon>Bacillati</taxon>
        <taxon>Bacillota</taxon>
        <taxon>Clostridia</taxon>
        <taxon>Helicovermis</taxon>
    </lineage>
</organism>
<evidence type="ECO:0000313" key="1">
    <source>
        <dbReference type="EMBL" id="BEP29183.1"/>
    </source>
</evidence>
<dbReference type="KEGG" id="hprf:HLPR_15140"/>
<sequence length="73" mass="8713">MNTKYLGENIKKFGFGFMRLAMVGDNVELEHTKIIADKFIENGFTYFDTTYFYIIDKYEEAFKEVLKQENHIN</sequence>